<reference evidence="1 2" key="1">
    <citation type="submission" date="2014-04" db="EMBL/GenBank/DDBJ databases">
        <authorList>
            <consortium name="DOE Joint Genome Institute"/>
            <person name="Kuo A."/>
            <person name="Kohler A."/>
            <person name="Jargeat P."/>
            <person name="Nagy L.G."/>
            <person name="Floudas D."/>
            <person name="Copeland A."/>
            <person name="Barry K.W."/>
            <person name="Cichocki N."/>
            <person name="Veneault-Fourrey C."/>
            <person name="LaButti K."/>
            <person name="Lindquist E.A."/>
            <person name="Lipzen A."/>
            <person name="Lundell T."/>
            <person name="Morin E."/>
            <person name="Murat C."/>
            <person name="Sun H."/>
            <person name="Tunlid A."/>
            <person name="Henrissat B."/>
            <person name="Grigoriev I.V."/>
            <person name="Hibbett D.S."/>
            <person name="Martin F."/>
            <person name="Nordberg H.P."/>
            <person name="Cantor M.N."/>
            <person name="Hua S.X."/>
        </authorList>
    </citation>
    <scope>NUCLEOTIDE SEQUENCE [LARGE SCALE GENOMIC DNA]</scope>
    <source>
        <strain evidence="1 2">Ve08.2h10</strain>
    </source>
</reference>
<sequence>MIPLGPQLQACNRSPKAAHDMQYLWECTQKVLDKLWELNGAIPIVDDIVMGWDYLRAILDRDIKKHDIVLMVLLDSPQLYENKELDCWMYIWVILNLPPQKWYRKLHVLPSGFIPSPNKPKNLDSFLFPGFHHLTALQHEGLPMWDPLTDSRYISGLYLIFTTADVPSLIYWDGMVRHSGKNGCRLYCGIQGCCKENSTHYYPALLCPHDHIVSGGHHGDIKALEVPQGGSTEYVNNLKKIVSIHNQTQWDKMKTETGLTKPPLILGLHPTRSLGVPLCMTTDVMHLTGNLSDLLLSLWCGTLSVSPNDDKSTWDWAMFKDNDLWISHGEDVKKAGVHLPGVQQCQVNALLSALPELDDSAKGLPHGSIDLGDGYALRKRLKYSILPDAQVTQAIRNYLPVSEELPRITKQARLLLPNGQIARSAWREALKPPHQLQVSHNVKFTLDNKVHVSEVQYFTQVATQLHPEQQGDWTFHNIAIMKLYSEPDTELLKLSSQVLAASTLLNQIITAYMHNITPLKEHCKTLEMQLFKVAVEHDILKATLDQLAASLGSSTPLPLGSIKAAEMYPKMQFWTQTKYNEWTNTTEAHGNHWWKLTYLEDGDGNTILDDLLKGIHKKIQGIWAKLVEKDMAPKTWGKGACLHPHLQGIHISPAGQERLETGLAMQQQLSWMVLE</sequence>
<keyword evidence="2" id="KW-1185">Reference proteome</keyword>
<dbReference type="EMBL" id="KN825786">
    <property type="protein sequence ID" value="KIK81510.1"/>
    <property type="molecule type" value="Genomic_DNA"/>
</dbReference>
<evidence type="ECO:0000313" key="2">
    <source>
        <dbReference type="Proteomes" id="UP000054538"/>
    </source>
</evidence>
<dbReference type="OrthoDB" id="2669721at2759"/>
<dbReference type="InParanoid" id="A0A0D0DQC5"/>
<name>A0A0D0DQC5_9AGAM</name>
<proteinExistence type="predicted"/>
<dbReference type="Pfam" id="PF02992">
    <property type="entry name" value="Transposase_21"/>
    <property type="match status" value="1"/>
</dbReference>
<gene>
    <name evidence="1" type="ORF">PAXRUDRAFT_15206</name>
</gene>
<evidence type="ECO:0000313" key="1">
    <source>
        <dbReference type="EMBL" id="KIK81510.1"/>
    </source>
</evidence>
<accession>A0A0D0DQC5</accession>
<dbReference type="HOGENOM" id="CLU_407151_0_0_1"/>
<dbReference type="AlphaFoldDB" id="A0A0D0DQC5"/>
<protein>
    <submittedName>
        <fullName evidence="1">Uncharacterized protein</fullName>
    </submittedName>
</protein>
<reference evidence="2" key="2">
    <citation type="submission" date="2015-01" db="EMBL/GenBank/DDBJ databases">
        <title>Evolutionary Origins and Diversification of the Mycorrhizal Mutualists.</title>
        <authorList>
            <consortium name="DOE Joint Genome Institute"/>
            <consortium name="Mycorrhizal Genomics Consortium"/>
            <person name="Kohler A."/>
            <person name="Kuo A."/>
            <person name="Nagy L.G."/>
            <person name="Floudas D."/>
            <person name="Copeland A."/>
            <person name="Barry K.W."/>
            <person name="Cichocki N."/>
            <person name="Veneault-Fourrey C."/>
            <person name="LaButti K."/>
            <person name="Lindquist E.A."/>
            <person name="Lipzen A."/>
            <person name="Lundell T."/>
            <person name="Morin E."/>
            <person name="Murat C."/>
            <person name="Riley R."/>
            <person name="Ohm R."/>
            <person name="Sun H."/>
            <person name="Tunlid A."/>
            <person name="Henrissat B."/>
            <person name="Grigoriev I.V."/>
            <person name="Hibbett D.S."/>
            <person name="Martin F."/>
        </authorList>
    </citation>
    <scope>NUCLEOTIDE SEQUENCE [LARGE SCALE GENOMIC DNA]</scope>
    <source>
        <strain evidence="2">Ve08.2h10</strain>
    </source>
</reference>
<dbReference type="InterPro" id="IPR004242">
    <property type="entry name" value="Transposase_21"/>
</dbReference>
<dbReference type="Proteomes" id="UP000054538">
    <property type="component" value="Unassembled WGS sequence"/>
</dbReference>
<organism evidence="1 2">
    <name type="scientific">Paxillus rubicundulus Ve08.2h10</name>
    <dbReference type="NCBI Taxonomy" id="930991"/>
    <lineage>
        <taxon>Eukaryota</taxon>
        <taxon>Fungi</taxon>
        <taxon>Dikarya</taxon>
        <taxon>Basidiomycota</taxon>
        <taxon>Agaricomycotina</taxon>
        <taxon>Agaricomycetes</taxon>
        <taxon>Agaricomycetidae</taxon>
        <taxon>Boletales</taxon>
        <taxon>Paxilineae</taxon>
        <taxon>Paxillaceae</taxon>
        <taxon>Paxillus</taxon>
    </lineage>
</organism>